<name>A0A6G0X5K3_9STRA</name>
<protein>
    <submittedName>
        <fullName evidence="1">Uncharacterized protein</fullName>
    </submittedName>
</protein>
<dbReference type="AlphaFoldDB" id="A0A6G0X5K3"/>
<sequence length="273" mass="30812">MMQVPEHKGQCWTTTLFSWPYFVLMWNLMSRSDSIDSIMLQHIDWQDDALIIEEQGHKGDQSGADKYGKHVYANPYQPHICPILSLAVLLFTFPSRTKLDQQLFYGPDSKNGFGKILRRVLDSMSMSDTQFLGCPAVDIGAHSLRKGSTYALSHCNGPNPVSVFIRMGQSLGKLKDRYIHFGEGTDQLCGRMISGLPFIDEKFGVLAPHFPPSILCRLDDNFWSEIVPGFSNYPPGVQSAFPFFLASIFYHESFLRSNLAASHPIFNSKNLYS</sequence>
<comment type="caution">
    <text evidence="1">The sequence shown here is derived from an EMBL/GenBank/DDBJ whole genome shotgun (WGS) entry which is preliminary data.</text>
</comment>
<accession>A0A6G0X5K3</accession>
<dbReference type="Proteomes" id="UP000481153">
    <property type="component" value="Unassembled WGS sequence"/>
</dbReference>
<keyword evidence="2" id="KW-1185">Reference proteome</keyword>
<dbReference type="EMBL" id="VJMJ01000100">
    <property type="protein sequence ID" value="KAF0735241.1"/>
    <property type="molecule type" value="Genomic_DNA"/>
</dbReference>
<dbReference type="VEuPathDB" id="FungiDB:AeMF1_006485"/>
<reference evidence="1 2" key="1">
    <citation type="submission" date="2019-07" db="EMBL/GenBank/DDBJ databases">
        <title>Genomics analysis of Aphanomyces spp. identifies a new class of oomycete effector associated with host adaptation.</title>
        <authorList>
            <person name="Gaulin E."/>
        </authorList>
    </citation>
    <scope>NUCLEOTIDE SEQUENCE [LARGE SCALE GENOMIC DNA]</scope>
    <source>
        <strain evidence="1 2">ATCC 201684</strain>
    </source>
</reference>
<organism evidence="1 2">
    <name type="scientific">Aphanomyces euteiches</name>
    <dbReference type="NCBI Taxonomy" id="100861"/>
    <lineage>
        <taxon>Eukaryota</taxon>
        <taxon>Sar</taxon>
        <taxon>Stramenopiles</taxon>
        <taxon>Oomycota</taxon>
        <taxon>Saprolegniomycetes</taxon>
        <taxon>Saprolegniales</taxon>
        <taxon>Verrucalvaceae</taxon>
        <taxon>Aphanomyces</taxon>
    </lineage>
</organism>
<evidence type="ECO:0000313" key="1">
    <source>
        <dbReference type="EMBL" id="KAF0735241.1"/>
    </source>
</evidence>
<evidence type="ECO:0000313" key="2">
    <source>
        <dbReference type="Proteomes" id="UP000481153"/>
    </source>
</evidence>
<proteinExistence type="predicted"/>
<gene>
    <name evidence="1" type="ORF">Ae201684_008158</name>
</gene>